<dbReference type="InterPro" id="IPR036249">
    <property type="entry name" value="Thioredoxin-like_sf"/>
</dbReference>
<dbReference type="Proteomes" id="UP001209803">
    <property type="component" value="Chromosome"/>
</dbReference>
<dbReference type="SUPFAM" id="SSF52833">
    <property type="entry name" value="Thioredoxin-like"/>
    <property type="match status" value="1"/>
</dbReference>
<reference evidence="6 7" key="1">
    <citation type="submission" date="2023-03" db="EMBL/GenBank/DDBJ databases">
        <title>Roseibium porphyridii sp. nov. and Roseibium rhodosorbium sp. nov. isolated from marine algae, Porphyridium cruentum and Rhodosorus marinus, respectively.</title>
        <authorList>
            <person name="Lee M.W."/>
            <person name="Choi B.J."/>
            <person name="Lee J.K."/>
            <person name="Choi D.G."/>
            <person name="Baek J.H."/>
            <person name="Bayburt H."/>
            <person name="Kim J.M."/>
            <person name="Han D.M."/>
            <person name="Kim K.H."/>
            <person name="Jeon C.O."/>
        </authorList>
    </citation>
    <scope>NUCLEOTIDE SEQUENCE [LARGE SCALE GENOMIC DNA]</scope>
    <source>
        <strain evidence="6 7">KMA01</strain>
    </source>
</reference>
<dbReference type="InterPro" id="IPR004045">
    <property type="entry name" value="Glutathione_S-Trfase_N"/>
</dbReference>
<evidence type="ECO:0000313" key="6">
    <source>
        <dbReference type="EMBL" id="WFE88930.1"/>
    </source>
</evidence>
<dbReference type="PROSITE" id="PS50404">
    <property type="entry name" value="GST_NTER"/>
    <property type="match status" value="1"/>
</dbReference>
<dbReference type="InterPro" id="IPR040079">
    <property type="entry name" value="Glutathione_S-Trfase"/>
</dbReference>
<accession>A0ABY8F0J3</accession>
<dbReference type="EC" id="2.5.1.18" evidence="1"/>
<dbReference type="Pfam" id="PF13410">
    <property type="entry name" value="GST_C_2"/>
    <property type="match status" value="1"/>
</dbReference>
<dbReference type="InterPro" id="IPR050983">
    <property type="entry name" value="GST_Omega/HSP26"/>
</dbReference>
<evidence type="ECO:0000256" key="3">
    <source>
        <dbReference type="ARBA" id="ARBA00047960"/>
    </source>
</evidence>
<dbReference type="InterPro" id="IPR010987">
    <property type="entry name" value="Glutathione-S-Trfase_C-like"/>
</dbReference>
<dbReference type="Pfam" id="PF13409">
    <property type="entry name" value="GST_N_2"/>
    <property type="match status" value="1"/>
</dbReference>
<proteinExistence type="predicted"/>
<gene>
    <name evidence="6" type="ORF">K1718_22645</name>
</gene>
<dbReference type="PANTHER" id="PTHR43968">
    <property type="match status" value="1"/>
</dbReference>
<evidence type="ECO:0000256" key="1">
    <source>
        <dbReference type="ARBA" id="ARBA00012452"/>
    </source>
</evidence>
<evidence type="ECO:0000259" key="4">
    <source>
        <dbReference type="PROSITE" id="PS50404"/>
    </source>
</evidence>
<feature type="domain" description="GST C-terminal" evidence="5">
    <location>
        <begin position="86"/>
        <end position="208"/>
    </location>
</feature>
<dbReference type="InterPro" id="IPR036282">
    <property type="entry name" value="Glutathione-S-Trfase_C_sf"/>
</dbReference>
<evidence type="ECO:0000256" key="2">
    <source>
        <dbReference type="ARBA" id="ARBA00022679"/>
    </source>
</evidence>
<dbReference type="RefSeq" id="WP_265680752.1">
    <property type="nucleotide sequence ID" value="NZ_CP120863.1"/>
</dbReference>
<dbReference type="SUPFAM" id="SSF47616">
    <property type="entry name" value="GST C-terminal domain-like"/>
    <property type="match status" value="1"/>
</dbReference>
<keyword evidence="2" id="KW-0808">Transferase</keyword>
<dbReference type="EMBL" id="CP120863">
    <property type="protein sequence ID" value="WFE88930.1"/>
    <property type="molecule type" value="Genomic_DNA"/>
</dbReference>
<protein>
    <recommendedName>
        <fullName evidence="1">glutathione transferase</fullName>
        <ecNumber evidence="1">2.5.1.18</ecNumber>
    </recommendedName>
</protein>
<dbReference type="Gene3D" id="3.40.30.10">
    <property type="entry name" value="Glutaredoxin"/>
    <property type="match status" value="1"/>
</dbReference>
<dbReference type="SFLD" id="SFLDG00358">
    <property type="entry name" value="Main_(cytGST)"/>
    <property type="match status" value="1"/>
</dbReference>
<evidence type="ECO:0000313" key="7">
    <source>
        <dbReference type="Proteomes" id="UP001209803"/>
    </source>
</evidence>
<name>A0ABY8F0J3_9HYPH</name>
<keyword evidence="7" id="KW-1185">Reference proteome</keyword>
<feature type="domain" description="GST N-terminal" evidence="4">
    <location>
        <begin position="3"/>
        <end position="82"/>
    </location>
</feature>
<dbReference type="PROSITE" id="PS50405">
    <property type="entry name" value="GST_CTER"/>
    <property type="match status" value="1"/>
</dbReference>
<organism evidence="6 7">
    <name type="scientific">Roseibium porphyridii</name>
    <dbReference type="NCBI Taxonomy" id="2866279"/>
    <lineage>
        <taxon>Bacteria</taxon>
        <taxon>Pseudomonadati</taxon>
        <taxon>Pseudomonadota</taxon>
        <taxon>Alphaproteobacteria</taxon>
        <taxon>Hyphomicrobiales</taxon>
        <taxon>Stappiaceae</taxon>
        <taxon>Roseibium</taxon>
    </lineage>
</organism>
<evidence type="ECO:0000259" key="5">
    <source>
        <dbReference type="PROSITE" id="PS50405"/>
    </source>
</evidence>
<comment type="catalytic activity">
    <reaction evidence="3">
        <text>RX + glutathione = an S-substituted glutathione + a halide anion + H(+)</text>
        <dbReference type="Rhea" id="RHEA:16437"/>
        <dbReference type="ChEBI" id="CHEBI:15378"/>
        <dbReference type="ChEBI" id="CHEBI:16042"/>
        <dbReference type="ChEBI" id="CHEBI:17792"/>
        <dbReference type="ChEBI" id="CHEBI:57925"/>
        <dbReference type="ChEBI" id="CHEBI:90779"/>
        <dbReference type="EC" id="2.5.1.18"/>
    </reaction>
</comment>
<dbReference type="SFLD" id="SFLDS00019">
    <property type="entry name" value="Glutathione_Transferase_(cytos"/>
    <property type="match status" value="1"/>
</dbReference>
<dbReference type="InterPro" id="IPR045073">
    <property type="entry name" value="Omega/Tau-like"/>
</dbReference>
<dbReference type="Gene3D" id="1.20.1050.10">
    <property type="match status" value="1"/>
</dbReference>
<dbReference type="PANTHER" id="PTHR43968:SF6">
    <property type="entry name" value="GLUTATHIONE S-TRANSFERASE OMEGA"/>
    <property type="match status" value="1"/>
</dbReference>
<sequence>MIEVQTLISHTLCPYVQRAAIVLSEKSIPFDRIYIDLANKPDWFQKASPLGKVPLLKTEEGHYLFESAPIVEYLDETQPGKLHPEGPVERARHRAYVEFASQILNGIGSLYNAKHEQDFESAKEALRAKFCHLEDQIDLRGPFFAGGSFSLVDAAFAPVFRYFDVLDDFVDLKVLDSLKKTGKWRRHLAERPSVMAAVAGTYQDDLKVFLRRRDSWLSRLLNRFESTAPATA</sequence>
<dbReference type="SFLD" id="SFLDG01152">
    <property type="entry name" value="Main.3:_Omega-_and_Tau-like"/>
    <property type="match status" value="1"/>
</dbReference>